<feature type="transmembrane region" description="Helical" evidence="6">
    <location>
        <begin position="178"/>
        <end position="197"/>
    </location>
</feature>
<dbReference type="InterPro" id="IPR020846">
    <property type="entry name" value="MFS_dom"/>
</dbReference>
<dbReference type="Pfam" id="PF07690">
    <property type="entry name" value="MFS_1"/>
    <property type="match status" value="1"/>
</dbReference>
<evidence type="ECO:0000256" key="1">
    <source>
        <dbReference type="ARBA" id="ARBA00004651"/>
    </source>
</evidence>
<feature type="transmembrane region" description="Helical" evidence="6">
    <location>
        <begin position="217"/>
        <end position="236"/>
    </location>
</feature>
<dbReference type="GO" id="GO:0005886">
    <property type="term" value="C:plasma membrane"/>
    <property type="evidence" value="ECO:0007669"/>
    <property type="project" value="UniProtKB-SubCell"/>
</dbReference>
<dbReference type="RefSeq" id="WP_099698081.1">
    <property type="nucleotide sequence ID" value="NZ_NOVD01000017.1"/>
</dbReference>
<dbReference type="AlphaFoldDB" id="A0A2A5J759"/>
<comment type="subcellular location">
    <subcellularLocation>
        <location evidence="1">Cell membrane</location>
        <topology evidence="1">Multi-pass membrane protein</topology>
    </subcellularLocation>
</comment>
<evidence type="ECO:0000256" key="3">
    <source>
        <dbReference type="ARBA" id="ARBA00022692"/>
    </source>
</evidence>
<comment type="caution">
    <text evidence="8">The sequence shown here is derived from an EMBL/GenBank/DDBJ whole genome shotgun (WGS) entry which is preliminary data.</text>
</comment>
<feature type="transmembrane region" description="Helical" evidence="6">
    <location>
        <begin position="117"/>
        <end position="138"/>
    </location>
</feature>
<evidence type="ECO:0000313" key="8">
    <source>
        <dbReference type="EMBL" id="PCK25405.1"/>
    </source>
</evidence>
<keyword evidence="2" id="KW-1003">Cell membrane</keyword>
<feature type="transmembrane region" description="Helical" evidence="6">
    <location>
        <begin position="346"/>
        <end position="368"/>
    </location>
</feature>
<dbReference type="PANTHER" id="PTHR43124:SF3">
    <property type="entry name" value="CHLORAMPHENICOL EFFLUX PUMP RV0191"/>
    <property type="match status" value="1"/>
</dbReference>
<feature type="transmembrane region" description="Helical" evidence="6">
    <location>
        <begin position="256"/>
        <end position="279"/>
    </location>
</feature>
<evidence type="ECO:0000256" key="5">
    <source>
        <dbReference type="ARBA" id="ARBA00023136"/>
    </source>
</evidence>
<dbReference type="InterPro" id="IPR050189">
    <property type="entry name" value="MFS_Efflux_Transporters"/>
</dbReference>
<evidence type="ECO:0000256" key="2">
    <source>
        <dbReference type="ARBA" id="ARBA00022475"/>
    </source>
</evidence>
<dbReference type="GO" id="GO:0022857">
    <property type="term" value="F:transmembrane transporter activity"/>
    <property type="evidence" value="ECO:0007669"/>
    <property type="project" value="InterPro"/>
</dbReference>
<keyword evidence="3 6" id="KW-0812">Transmembrane</keyword>
<accession>A0A2A5J759</accession>
<dbReference type="SUPFAM" id="SSF103473">
    <property type="entry name" value="MFS general substrate transporter"/>
    <property type="match status" value="1"/>
</dbReference>
<feature type="transmembrane region" description="Helical" evidence="6">
    <location>
        <begin position="91"/>
        <end position="111"/>
    </location>
</feature>
<reference evidence="8 9" key="1">
    <citation type="submission" date="2017-07" db="EMBL/GenBank/DDBJ databases">
        <title>Draft sequence of Rhodococcus enclensis 23b-28.</title>
        <authorList>
            <person name="Besaury L."/>
            <person name="Sancelme M."/>
            <person name="Amato P."/>
            <person name="Lallement A."/>
            <person name="Delort A.-M."/>
        </authorList>
    </citation>
    <scope>NUCLEOTIDE SEQUENCE [LARGE SCALE GENOMIC DNA]</scope>
    <source>
        <strain evidence="8 9">23b-28</strain>
    </source>
</reference>
<feature type="transmembrane region" description="Helical" evidence="6">
    <location>
        <begin position="21"/>
        <end position="39"/>
    </location>
</feature>
<feature type="transmembrane region" description="Helical" evidence="6">
    <location>
        <begin position="310"/>
        <end position="334"/>
    </location>
</feature>
<dbReference type="PROSITE" id="PS50850">
    <property type="entry name" value="MFS"/>
    <property type="match status" value="1"/>
</dbReference>
<dbReference type="Gene3D" id="1.20.1250.20">
    <property type="entry name" value="MFS general substrate transporter like domains"/>
    <property type="match status" value="1"/>
</dbReference>
<keyword evidence="4 6" id="KW-1133">Transmembrane helix</keyword>
<name>A0A2A5J759_RHOSG</name>
<keyword evidence="5 6" id="KW-0472">Membrane</keyword>
<gene>
    <name evidence="8" type="ORF">CHR55_21330</name>
</gene>
<feature type="transmembrane region" description="Helical" evidence="6">
    <location>
        <begin position="150"/>
        <end position="172"/>
    </location>
</feature>
<dbReference type="PANTHER" id="PTHR43124">
    <property type="entry name" value="PURINE EFFLUX PUMP PBUE"/>
    <property type="match status" value="1"/>
</dbReference>
<feature type="domain" description="Major facilitator superfamily (MFS) profile" evidence="7">
    <location>
        <begin position="26"/>
        <end position="397"/>
    </location>
</feature>
<evidence type="ECO:0000313" key="9">
    <source>
        <dbReference type="Proteomes" id="UP000230886"/>
    </source>
</evidence>
<dbReference type="InterPro" id="IPR036259">
    <property type="entry name" value="MFS_trans_sf"/>
</dbReference>
<proteinExistence type="predicted"/>
<feature type="transmembrane region" description="Helical" evidence="6">
    <location>
        <begin position="286"/>
        <end position="304"/>
    </location>
</feature>
<evidence type="ECO:0000256" key="4">
    <source>
        <dbReference type="ARBA" id="ARBA00022989"/>
    </source>
</evidence>
<dbReference type="Proteomes" id="UP000230886">
    <property type="component" value="Unassembled WGS sequence"/>
</dbReference>
<dbReference type="InterPro" id="IPR011701">
    <property type="entry name" value="MFS"/>
</dbReference>
<dbReference type="EMBL" id="NOVD01000017">
    <property type="protein sequence ID" value="PCK25405.1"/>
    <property type="molecule type" value="Genomic_DNA"/>
</dbReference>
<organism evidence="8 9">
    <name type="scientific">Rhodococcus qingshengii</name>
    <dbReference type="NCBI Taxonomy" id="334542"/>
    <lineage>
        <taxon>Bacteria</taxon>
        <taxon>Bacillati</taxon>
        <taxon>Actinomycetota</taxon>
        <taxon>Actinomycetes</taxon>
        <taxon>Mycobacteriales</taxon>
        <taxon>Nocardiaceae</taxon>
        <taxon>Rhodococcus</taxon>
        <taxon>Rhodococcus erythropolis group</taxon>
    </lineage>
</organism>
<feature type="transmembrane region" description="Helical" evidence="6">
    <location>
        <begin position="59"/>
        <end position="84"/>
    </location>
</feature>
<sequence length="399" mass="40757">MSSNSDRTATSALAETDSVRTLPLAGLSALAMAGFIAITTETMPAGLLVQIGSGLSVSVSGAGQLVTAYALGSVVGAVPLIALTRGLRRRAVLVSAILGFGVFNLVTALSSNLVLTFGVRFLAGMAAGVVWGLLAGYARRMSPPHLQGRAVAVASVGQPIALAIGVPMGAWLGTLVDWRVVFAVMSVAALLLVAWILTVMPDFPGQQADRQLPVRKVLVLPGVRPILFVAFLWILAHNIVYTYLAAFLDRIGFGDRLGIVLFVFGLFAFVGIGVVGVFVDRALRSLTVLSLVVFAAALTALGGGGDSFAVIALSVAAWGVAFGGAPTLLQTALADTTGDAVDTAQSVFVTIFNSAIAAGGVVGGLILADRGAGALPLVSLVLIVVGVLVVSIRQFGHSL</sequence>
<dbReference type="CDD" id="cd17324">
    <property type="entry name" value="MFS_NepI_like"/>
    <property type="match status" value="1"/>
</dbReference>
<evidence type="ECO:0000256" key="6">
    <source>
        <dbReference type="SAM" id="Phobius"/>
    </source>
</evidence>
<evidence type="ECO:0000259" key="7">
    <source>
        <dbReference type="PROSITE" id="PS50850"/>
    </source>
</evidence>
<protein>
    <submittedName>
        <fullName evidence="8">MFS transporter</fullName>
    </submittedName>
</protein>
<feature type="transmembrane region" description="Helical" evidence="6">
    <location>
        <begin position="374"/>
        <end position="392"/>
    </location>
</feature>